<accession>A0ABP6N237</accession>
<evidence type="ECO:0000313" key="4">
    <source>
        <dbReference type="Proteomes" id="UP001500320"/>
    </source>
</evidence>
<comment type="caution">
    <text evidence="3">The sequence shown here is derived from an EMBL/GenBank/DDBJ whole genome shotgun (WGS) entry which is preliminary data.</text>
</comment>
<feature type="chain" id="PRO_5046808699" evidence="2">
    <location>
        <begin position="26"/>
        <end position="304"/>
    </location>
</feature>
<feature type="region of interest" description="Disordered" evidence="1">
    <location>
        <begin position="189"/>
        <end position="252"/>
    </location>
</feature>
<sequence>MRTRPIPPVLAVTGALALLCPPAHATVSDARQKTVVITDIVEYRCSTTGAAGDQDVKVKIELTMPADATAGEQMTIGWRGTYVSDATALKVPAAGLAGGTKWYAYAAISGLPGLTSATGVSELAALGPGQVIPLPTAVVPLKTTSSAAGTATVRPAAINVGTRPTEPSIQCEVRNADALTTYPLTIASADGTPADPAPVTPSPSTTATATASARPTHTVTATVTAQASASAPATSQPARDLTTSAAGSSAGGGTKVIVTPAGGAATGGGGDAGPDGRVLVSTGLLVTLAAVAGLRLRRRALPRG</sequence>
<keyword evidence="2" id="KW-0732">Signal</keyword>
<protein>
    <submittedName>
        <fullName evidence="3">Uncharacterized protein</fullName>
    </submittedName>
</protein>
<feature type="compositionally biased region" description="Low complexity" evidence="1">
    <location>
        <begin position="202"/>
        <end position="248"/>
    </location>
</feature>
<organism evidence="3 4">
    <name type="scientific">Planomonospora alba</name>
    <dbReference type="NCBI Taxonomy" id="161354"/>
    <lineage>
        <taxon>Bacteria</taxon>
        <taxon>Bacillati</taxon>
        <taxon>Actinomycetota</taxon>
        <taxon>Actinomycetes</taxon>
        <taxon>Streptosporangiales</taxon>
        <taxon>Streptosporangiaceae</taxon>
        <taxon>Planomonospora</taxon>
    </lineage>
</organism>
<name>A0ABP6N237_9ACTN</name>
<dbReference type="EMBL" id="BAAAUT010000017">
    <property type="protein sequence ID" value="GAA3134069.1"/>
    <property type="molecule type" value="Genomic_DNA"/>
</dbReference>
<evidence type="ECO:0000313" key="3">
    <source>
        <dbReference type="EMBL" id="GAA3134069.1"/>
    </source>
</evidence>
<proteinExistence type="predicted"/>
<gene>
    <name evidence="3" type="ORF">GCM10010466_25890</name>
</gene>
<feature type="signal peptide" evidence="2">
    <location>
        <begin position="1"/>
        <end position="25"/>
    </location>
</feature>
<reference evidence="4" key="1">
    <citation type="journal article" date="2019" name="Int. J. Syst. Evol. Microbiol.">
        <title>The Global Catalogue of Microorganisms (GCM) 10K type strain sequencing project: providing services to taxonomists for standard genome sequencing and annotation.</title>
        <authorList>
            <consortium name="The Broad Institute Genomics Platform"/>
            <consortium name="The Broad Institute Genome Sequencing Center for Infectious Disease"/>
            <person name="Wu L."/>
            <person name="Ma J."/>
        </authorList>
    </citation>
    <scope>NUCLEOTIDE SEQUENCE [LARGE SCALE GENOMIC DNA]</scope>
    <source>
        <strain evidence="4">JCM 9373</strain>
    </source>
</reference>
<dbReference type="Proteomes" id="UP001500320">
    <property type="component" value="Unassembled WGS sequence"/>
</dbReference>
<evidence type="ECO:0000256" key="2">
    <source>
        <dbReference type="SAM" id="SignalP"/>
    </source>
</evidence>
<dbReference type="RefSeq" id="WP_344859119.1">
    <property type="nucleotide sequence ID" value="NZ_BAAAUT010000017.1"/>
</dbReference>
<evidence type="ECO:0000256" key="1">
    <source>
        <dbReference type="SAM" id="MobiDB-lite"/>
    </source>
</evidence>
<keyword evidence="4" id="KW-1185">Reference proteome</keyword>